<keyword evidence="1" id="KW-0028">Amino-acid biosynthesis</keyword>
<evidence type="ECO:0000256" key="5">
    <source>
        <dbReference type="PIRSR" id="PIRSR005962-1"/>
    </source>
</evidence>
<dbReference type="InterPro" id="IPR017439">
    <property type="entry name" value="Amidohydrolase"/>
</dbReference>
<dbReference type="GO" id="GO:0050118">
    <property type="term" value="F:N-acetyldiaminopimelate deacetylase activity"/>
    <property type="evidence" value="ECO:0007669"/>
    <property type="project" value="UniProtKB-ARBA"/>
</dbReference>
<feature type="binding site" evidence="5">
    <location>
        <position position="151"/>
    </location>
    <ligand>
        <name>Mn(2+)</name>
        <dbReference type="ChEBI" id="CHEBI:29035"/>
        <label>2</label>
    </ligand>
</feature>
<accession>A0A1K2I3K8</accession>
<dbReference type="SUPFAM" id="SSF55031">
    <property type="entry name" value="Bacterial exopeptidase dimerisation domain"/>
    <property type="match status" value="1"/>
</dbReference>
<dbReference type="FunFam" id="3.30.70.360:FF:000001">
    <property type="entry name" value="N-acetyldiaminopimelate deacetylase"/>
    <property type="match status" value="1"/>
</dbReference>
<dbReference type="GO" id="GO:0009085">
    <property type="term" value="P:lysine biosynthetic process"/>
    <property type="evidence" value="ECO:0007669"/>
    <property type="project" value="UniProtKB-KW"/>
</dbReference>
<feature type="domain" description="Peptidase M20 dimerisation" evidence="6">
    <location>
        <begin position="196"/>
        <end position="290"/>
    </location>
</feature>
<dbReference type="InterPro" id="IPR002933">
    <property type="entry name" value="Peptidase_M20"/>
</dbReference>
<dbReference type="GO" id="GO:0019877">
    <property type="term" value="P:diaminopimelate biosynthetic process"/>
    <property type="evidence" value="ECO:0007669"/>
    <property type="project" value="UniProtKB-KW"/>
</dbReference>
<gene>
    <name evidence="7" type="ORF">LREN565_0097</name>
</gene>
<feature type="binding site" evidence="5">
    <location>
        <position position="117"/>
    </location>
    <ligand>
        <name>Mn(2+)</name>
        <dbReference type="ChEBI" id="CHEBI:29035"/>
        <label>2</label>
    </ligand>
</feature>
<evidence type="ECO:0000259" key="6">
    <source>
        <dbReference type="Pfam" id="PF07687"/>
    </source>
</evidence>
<dbReference type="AlphaFoldDB" id="A0A1K2I3K8"/>
<organism evidence="7">
    <name type="scientific">Loigolactobacillus rennini</name>
    <dbReference type="NCBI Taxonomy" id="238013"/>
    <lineage>
        <taxon>Bacteria</taxon>
        <taxon>Bacillati</taxon>
        <taxon>Bacillota</taxon>
        <taxon>Bacilli</taxon>
        <taxon>Lactobacillales</taxon>
        <taxon>Lactobacillaceae</taxon>
        <taxon>Loigolactobacillus</taxon>
    </lineage>
</organism>
<keyword evidence="5" id="KW-0464">Manganese</keyword>
<dbReference type="GO" id="GO:0046872">
    <property type="term" value="F:metal ion binding"/>
    <property type="evidence" value="ECO:0007669"/>
    <property type="project" value="UniProtKB-KW"/>
</dbReference>
<comment type="cofactor">
    <cofactor evidence="5">
        <name>Mn(2+)</name>
        <dbReference type="ChEBI" id="CHEBI:29035"/>
    </cofactor>
    <text evidence="5">The Mn(2+) ion enhances activity.</text>
</comment>
<dbReference type="Pfam" id="PF01546">
    <property type="entry name" value="Peptidase_M20"/>
    <property type="match status" value="1"/>
</dbReference>
<dbReference type="NCBIfam" id="TIGR01891">
    <property type="entry name" value="amidohydrolases"/>
    <property type="match status" value="1"/>
</dbReference>
<keyword evidence="3" id="KW-0220">Diaminopimelate biosynthesis</keyword>
<dbReference type="Pfam" id="PF07687">
    <property type="entry name" value="M20_dimer"/>
    <property type="match status" value="1"/>
</dbReference>
<dbReference type="InterPro" id="IPR011650">
    <property type="entry name" value="Peptidase_M20_dimer"/>
</dbReference>
<feature type="binding site" evidence="5">
    <location>
        <position position="115"/>
    </location>
    <ligand>
        <name>Mn(2+)</name>
        <dbReference type="ChEBI" id="CHEBI:29035"/>
        <label>2</label>
    </ligand>
</feature>
<feature type="binding site" evidence="5">
    <location>
        <position position="176"/>
    </location>
    <ligand>
        <name>Mn(2+)</name>
        <dbReference type="ChEBI" id="CHEBI:29035"/>
        <label>2</label>
    </ligand>
</feature>
<sequence>MKKMFTMEDQNLKNKLFKKIDEKTDRMIEIRRYLHQYPEISFDEKDTGAYIADFYKNKAVKVEKNFGGGYGVVVTIDSGHPGKTIALRADFDALPVQEQTGLKYASKNKGTMHACGHDGHTAYMLILAESLYELKDNFNGKIKIIHQPAEETPPGGALGMVKAGVLDNVDAIYGVHGWAPIPCGTIQCTKGPVMTGRSSFKMTIHGRGGHGSAPHLANDANVAASYFVTIAQSIISRRVNPFDMATLTIGNFDGQGSFNVIKDSVFLEGDVRFMKDETCGVIEKNFKNIVHGLEIMFNVKIDLFYNNDYPVLNNDAELTKLTQNSLKNSHIKGLENLDFTTRNTASEDFAYFAKKIPAVYMFVGEMPDDGVFYPHHSPNFVINEKALPLAAKAVGVVALDSLVNE</sequence>
<dbReference type="Gene3D" id="3.40.630.10">
    <property type="entry name" value="Zn peptidases"/>
    <property type="match status" value="1"/>
</dbReference>
<feature type="binding site" evidence="5">
    <location>
        <position position="376"/>
    </location>
    <ligand>
        <name>Mn(2+)</name>
        <dbReference type="ChEBI" id="CHEBI:29035"/>
        <label>2</label>
    </ligand>
</feature>
<dbReference type="EMBL" id="LT634362">
    <property type="protein sequence ID" value="SFZ86984.1"/>
    <property type="molecule type" value="Genomic_DNA"/>
</dbReference>
<name>A0A1K2I3K8_9LACO</name>
<evidence type="ECO:0000256" key="2">
    <source>
        <dbReference type="ARBA" id="ARBA00022801"/>
    </source>
</evidence>
<protein>
    <submittedName>
        <fullName evidence="7">Catalyzes the cleavage of p-aminobenzoyl-glutamate to p-aminobenzoate and glutamate, subunit A</fullName>
    </submittedName>
</protein>
<dbReference type="PANTHER" id="PTHR11014">
    <property type="entry name" value="PEPTIDASE M20 FAMILY MEMBER"/>
    <property type="match status" value="1"/>
</dbReference>
<keyword evidence="4" id="KW-0457">Lysine biosynthesis</keyword>
<evidence type="ECO:0000256" key="3">
    <source>
        <dbReference type="ARBA" id="ARBA00022915"/>
    </source>
</evidence>
<reference evidence="7" key="1">
    <citation type="submission" date="2016-11" db="EMBL/GenBank/DDBJ databases">
        <authorList>
            <person name="Jaros S."/>
            <person name="Januszkiewicz K."/>
            <person name="Wedrychowicz H."/>
        </authorList>
    </citation>
    <scope>NUCLEOTIDE SEQUENCE</scope>
    <source>
        <strain evidence="7">ACA-DC 565</strain>
    </source>
</reference>
<keyword evidence="2" id="KW-0378">Hydrolase</keyword>
<evidence type="ECO:0000313" key="7">
    <source>
        <dbReference type="EMBL" id="SFZ86984.1"/>
    </source>
</evidence>
<evidence type="ECO:0000256" key="1">
    <source>
        <dbReference type="ARBA" id="ARBA00022605"/>
    </source>
</evidence>
<dbReference type="Gene3D" id="3.30.70.360">
    <property type="match status" value="1"/>
</dbReference>
<dbReference type="InterPro" id="IPR036264">
    <property type="entry name" value="Bact_exopeptidase_dim_dom"/>
</dbReference>
<dbReference type="PANTHER" id="PTHR11014:SF63">
    <property type="entry name" value="METALLOPEPTIDASE, PUTATIVE (AFU_ORTHOLOGUE AFUA_6G09600)-RELATED"/>
    <property type="match status" value="1"/>
</dbReference>
<proteinExistence type="predicted"/>
<dbReference type="PIRSF" id="PIRSF005962">
    <property type="entry name" value="Pept_M20D_amidohydro"/>
    <property type="match status" value="1"/>
</dbReference>
<evidence type="ECO:0000256" key="4">
    <source>
        <dbReference type="ARBA" id="ARBA00023154"/>
    </source>
</evidence>
<dbReference type="SUPFAM" id="SSF53187">
    <property type="entry name" value="Zn-dependent exopeptidases"/>
    <property type="match status" value="1"/>
</dbReference>
<keyword evidence="5" id="KW-0479">Metal-binding</keyword>